<dbReference type="PANTHER" id="PTHR30572">
    <property type="entry name" value="MEMBRANE COMPONENT OF TRANSPORTER-RELATED"/>
    <property type="match status" value="1"/>
</dbReference>
<feature type="compositionally biased region" description="Low complexity" evidence="6">
    <location>
        <begin position="123"/>
        <end position="145"/>
    </location>
</feature>
<accession>A0A6N2YVW7</accession>
<feature type="region of interest" description="Disordered" evidence="6">
    <location>
        <begin position="64"/>
        <end position="92"/>
    </location>
</feature>
<evidence type="ECO:0000256" key="1">
    <source>
        <dbReference type="ARBA" id="ARBA00004651"/>
    </source>
</evidence>
<dbReference type="AlphaFoldDB" id="A0A6N2YVW7"/>
<dbReference type="GO" id="GO:0022857">
    <property type="term" value="F:transmembrane transporter activity"/>
    <property type="evidence" value="ECO:0007669"/>
    <property type="project" value="TreeGrafter"/>
</dbReference>
<name>A0A6N2YVW7_ENTCA</name>
<feature type="transmembrane region" description="Helical" evidence="7">
    <location>
        <begin position="371"/>
        <end position="392"/>
    </location>
</feature>
<keyword evidence="4 7" id="KW-1133">Transmembrane helix</keyword>
<gene>
    <name evidence="9" type="ORF">ECLFYP2_01426</name>
</gene>
<dbReference type="GO" id="GO:0005886">
    <property type="term" value="C:plasma membrane"/>
    <property type="evidence" value="ECO:0007669"/>
    <property type="project" value="UniProtKB-SubCell"/>
</dbReference>
<feature type="region of interest" description="Disordered" evidence="6">
    <location>
        <begin position="123"/>
        <end position="165"/>
    </location>
</feature>
<feature type="region of interest" description="Disordered" evidence="6">
    <location>
        <begin position="410"/>
        <end position="437"/>
    </location>
</feature>
<keyword evidence="3 7" id="KW-0812">Transmembrane</keyword>
<evidence type="ECO:0000313" key="9">
    <source>
        <dbReference type="EMBL" id="VYT71139.1"/>
    </source>
</evidence>
<dbReference type="InterPro" id="IPR003838">
    <property type="entry name" value="ABC3_permease_C"/>
</dbReference>
<reference evidence="9" key="1">
    <citation type="submission" date="2019-11" db="EMBL/GenBank/DDBJ databases">
        <authorList>
            <person name="Feng L."/>
        </authorList>
    </citation>
    <scope>NUCLEOTIDE SEQUENCE</scope>
    <source>
        <strain evidence="9">ECasseliflavusLFYP2</strain>
    </source>
</reference>
<sequence length="494" mass="51613">MNFLKRGLQSLWAKKGRSLLLIAVFSAILIFVLAGLTIRSAALVATENAQKSVGATVTLQANREQAFQQRSSSSDSDDQSTRPDPGSFQSTPVAITDAQAIADLDGVASYSFEVSTSADAVSGIEPISSSDSSTESEATDSSESGQMGGMPGGMPGGNMSTGDFQITGVSSSAAYTTFSEGTATITDGEGITSEDEGTNQVLIESSLAEANDLAVGDTFSITDAEDNEVEVTIKGIYETSEVGNSMSQMFNFLNPANTIIASYTLANTLSGNEDTIDSATYTLSDPSEMTAFVEEAEGLIDTETYSIQTNDQMYQSMLTPLNNVASFAKNIIVLVAAAGIIILTLIVMMSIRERRYEIGVLLSLGESRAKVILQFFTEIFVCMVFALGIAAASGNLVGNAVGEQLLAQQTETTTDQAATENAGPGGGEMPQMGGNRGGSFPSFTQSAEVESLEITVSPQQIGLLALLGLGISFGSILLSSAGILRLNPKKILVS</sequence>
<feature type="compositionally biased region" description="Low complexity" evidence="6">
    <location>
        <begin position="410"/>
        <end position="420"/>
    </location>
</feature>
<dbReference type="InterPro" id="IPR050250">
    <property type="entry name" value="Macrolide_Exporter_MacB"/>
</dbReference>
<organism evidence="9">
    <name type="scientific">Enterococcus casseliflavus</name>
    <name type="common">Enterococcus flavescens</name>
    <dbReference type="NCBI Taxonomy" id="37734"/>
    <lineage>
        <taxon>Bacteria</taxon>
        <taxon>Bacillati</taxon>
        <taxon>Bacillota</taxon>
        <taxon>Bacilli</taxon>
        <taxon>Lactobacillales</taxon>
        <taxon>Enterococcaceae</taxon>
        <taxon>Enterococcus</taxon>
    </lineage>
</organism>
<dbReference type="EMBL" id="CACRTX010000003">
    <property type="protein sequence ID" value="VYT71139.1"/>
    <property type="molecule type" value="Genomic_DNA"/>
</dbReference>
<evidence type="ECO:0000256" key="3">
    <source>
        <dbReference type="ARBA" id="ARBA00022692"/>
    </source>
</evidence>
<comment type="subcellular location">
    <subcellularLocation>
        <location evidence="1">Cell membrane</location>
        <topology evidence="1">Multi-pass membrane protein</topology>
    </subcellularLocation>
</comment>
<keyword evidence="2" id="KW-1003">Cell membrane</keyword>
<evidence type="ECO:0000256" key="6">
    <source>
        <dbReference type="SAM" id="MobiDB-lite"/>
    </source>
</evidence>
<evidence type="ECO:0000256" key="4">
    <source>
        <dbReference type="ARBA" id="ARBA00022989"/>
    </source>
</evidence>
<dbReference type="PANTHER" id="PTHR30572:SF9">
    <property type="entry name" value="ABC TRANSPORTER PERMEASE PROTEIN"/>
    <property type="match status" value="1"/>
</dbReference>
<feature type="transmembrane region" description="Helical" evidence="7">
    <location>
        <begin position="331"/>
        <end position="351"/>
    </location>
</feature>
<protein>
    <submittedName>
        <fullName evidence="9">FtsX-like permease family protein</fullName>
    </submittedName>
</protein>
<feature type="transmembrane region" description="Helical" evidence="7">
    <location>
        <begin position="461"/>
        <end position="484"/>
    </location>
</feature>
<keyword evidence="5 7" id="KW-0472">Membrane</keyword>
<feature type="compositionally biased region" description="Gly residues" evidence="6">
    <location>
        <begin position="146"/>
        <end position="156"/>
    </location>
</feature>
<proteinExistence type="predicted"/>
<dbReference type="Pfam" id="PF02687">
    <property type="entry name" value="FtsX"/>
    <property type="match status" value="1"/>
</dbReference>
<feature type="domain" description="ABC3 transporter permease C-terminal" evidence="8">
    <location>
        <begin position="331"/>
        <end position="488"/>
    </location>
</feature>
<dbReference type="RefSeq" id="WP_086337798.1">
    <property type="nucleotide sequence ID" value="NZ_CACRTX010000003.1"/>
</dbReference>
<evidence type="ECO:0000256" key="2">
    <source>
        <dbReference type="ARBA" id="ARBA00022475"/>
    </source>
</evidence>
<evidence type="ECO:0000256" key="5">
    <source>
        <dbReference type="ARBA" id="ARBA00023136"/>
    </source>
</evidence>
<evidence type="ECO:0000259" key="8">
    <source>
        <dbReference type="Pfam" id="PF02687"/>
    </source>
</evidence>
<evidence type="ECO:0000256" key="7">
    <source>
        <dbReference type="SAM" id="Phobius"/>
    </source>
</evidence>